<comment type="similarity">
    <text evidence="1">Belongs to the carbon-nitrogen hydrolase superfamily. NIT1/NIT2 family.</text>
</comment>
<organism evidence="4 5">
    <name type="scientific">Aestuariivirga litoralis</name>
    <dbReference type="NCBI Taxonomy" id="2650924"/>
    <lineage>
        <taxon>Bacteria</taxon>
        <taxon>Pseudomonadati</taxon>
        <taxon>Pseudomonadota</taxon>
        <taxon>Alphaproteobacteria</taxon>
        <taxon>Hyphomicrobiales</taxon>
        <taxon>Aestuariivirgaceae</taxon>
        <taxon>Aestuariivirga</taxon>
    </lineage>
</organism>
<keyword evidence="5" id="KW-1185">Reference proteome</keyword>
<protein>
    <submittedName>
        <fullName evidence="4">Carbon-nitrogen hydrolase family protein</fullName>
    </submittedName>
</protein>
<dbReference type="PANTHER" id="PTHR23088:SF27">
    <property type="entry name" value="DEAMINATED GLUTATHIONE AMIDASE"/>
    <property type="match status" value="1"/>
</dbReference>
<proteinExistence type="inferred from homology"/>
<evidence type="ECO:0000313" key="5">
    <source>
        <dbReference type="Proteomes" id="UP000248795"/>
    </source>
</evidence>
<dbReference type="Pfam" id="PF00795">
    <property type="entry name" value="CN_hydrolase"/>
    <property type="match status" value="1"/>
</dbReference>
<evidence type="ECO:0000259" key="3">
    <source>
        <dbReference type="PROSITE" id="PS50263"/>
    </source>
</evidence>
<accession>A0A2W2BFH4</accession>
<dbReference type="Proteomes" id="UP000248795">
    <property type="component" value="Unassembled WGS sequence"/>
</dbReference>
<evidence type="ECO:0000256" key="2">
    <source>
        <dbReference type="ARBA" id="ARBA00022801"/>
    </source>
</evidence>
<dbReference type="PROSITE" id="PS01227">
    <property type="entry name" value="UPF0012"/>
    <property type="match status" value="1"/>
</dbReference>
<gene>
    <name evidence="4" type="ORF">DK847_03600</name>
</gene>
<reference evidence="5" key="1">
    <citation type="submission" date="2018-06" db="EMBL/GenBank/DDBJ databases">
        <title>Aestuariibacter litoralis strain KCTC 52945T.</title>
        <authorList>
            <person name="Li X."/>
            <person name="Salam N."/>
            <person name="Li J.-L."/>
            <person name="Chen Y.-M."/>
            <person name="Yang Z.-W."/>
            <person name="Zhang L.-Y."/>
            <person name="Han M.-X."/>
            <person name="Xiao M."/>
            <person name="Li W.-J."/>
        </authorList>
    </citation>
    <scope>NUCLEOTIDE SEQUENCE [LARGE SCALE GENOMIC DNA]</scope>
    <source>
        <strain evidence="5">KCTC 52945</strain>
    </source>
</reference>
<dbReference type="AlphaFoldDB" id="A0A2W2BFH4"/>
<dbReference type="InterPro" id="IPR001110">
    <property type="entry name" value="UPF0012_CS"/>
</dbReference>
<dbReference type="GO" id="GO:0016811">
    <property type="term" value="F:hydrolase activity, acting on carbon-nitrogen (but not peptide) bonds, in linear amides"/>
    <property type="evidence" value="ECO:0007669"/>
    <property type="project" value="InterPro"/>
</dbReference>
<dbReference type="InterPro" id="IPR003010">
    <property type="entry name" value="C-N_Hydrolase"/>
</dbReference>
<feature type="domain" description="CN hydrolase" evidence="3">
    <location>
        <begin position="1"/>
        <end position="248"/>
    </location>
</feature>
<comment type="caution">
    <text evidence="4">The sequence shown here is derived from an EMBL/GenBank/DDBJ whole genome shotgun (WGS) entry which is preliminary data.</text>
</comment>
<name>A0A2W2BFH4_9HYPH</name>
<dbReference type="EMBL" id="QKVK01000001">
    <property type="protein sequence ID" value="PZF79024.1"/>
    <property type="molecule type" value="Genomic_DNA"/>
</dbReference>
<sequence>MRAALIQLRSGTDMARNVAAASALIREAAGQGANFISTPEMTNILEPDRPRLRALARPEAEDASVAAFSALAAELGLWLNIGSLALKGDGEKLINRSLLFAPDGLIAARYDKIHLFDVDLPTGESLRESHAYEGGAHAVLADTPLGAIGLTICYDMRFPHLYRALAQAGAKLFTVPSAFTVPTGQAHWHVLLRARAIETGSFVLAAAQGGKHESGRETYGHSLIVSPWGEVLAEAGTEPGIVIADLDLAQADLARARIPALRHDRPIDLTVLKPDCVIVTSSP</sequence>
<dbReference type="Gene3D" id="3.60.110.10">
    <property type="entry name" value="Carbon-nitrogen hydrolase"/>
    <property type="match status" value="1"/>
</dbReference>
<evidence type="ECO:0000256" key="1">
    <source>
        <dbReference type="ARBA" id="ARBA00010613"/>
    </source>
</evidence>
<dbReference type="PANTHER" id="PTHR23088">
    <property type="entry name" value="NITRILASE-RELATED"/>
    <property type="match status" value="1"/>
</dbReference>
<dbReference type="InterPro" id="IPR045254">
    <property type="entry name" value="Nit1/2_C-N_Hydrolase"/>
</dbReference>
<evidence type="ECO:0000313" key="4">
    <source>
        <dbReference type="EMBL" id="PZF79024.1"/>
    </source>
</evidence>
<dbReference type="CDD" id="cd07572">
    <property type="entry name" value="nit"/>
    <property type="match status" value="1"/>
</dbReference>
<dbReference type="InterPro" id="IPR036526">
    <property type="entry name" value="C-N_Hydrolase_sf"/>
</dbReference>
<keyword evidence="2 4" id="KW-0378">Hydrolase</keyword>
<dbReference type="PROSITE" id="PS50263">
    <property type="entry name" value="CN_HYDROLASE"/>
    <property type="match status" value="1"/>
</dbReference>
<dbReference type="SUPFAM" id="SSF56317">
    <property type="entry name" value="Carbon-nitrogen hydrolase"/>
    <property type="match status" value="1"/>
</dbReference>